<keyword evidence="3" id="KW-1185">Reference proteome</keyword>
<reference evidence="2 3" key="1">
    <citation type="submission" date="2021-06" db="EMBL/GenBank/DDBJ databases">
        <authorList>
            <person name="Kallberg Y."/>
            <person name="Tangrot J."/>
            <person name="Rosling A."/>
        </authorList>
    </citation>
    <scope>NUCLEOTIDE SEQUENCE [LARGE SCALE GENOMIC DNA]</scope>
    <source>
        <strain evidence="2 3">120-4 pot B 10/14</strain>
    </source>
</reference>
<evidence type="ECO:0000313" key="2">
    <source>
        <dbReference type="EMBL" id="CAG8853196.1"/>
    </source>
</evidence>
<proteinExistence type="predicted"/>
<dbReference type="Proteomes" id="UP000789901">
    <property type="component" value="Unassembled WGS sequence"/>
</dbReference>
<protein>
    <submittedName>
        <fullName evidence="2">31658_t:CDS:1</fullName>
    </submittedName>
</protein>
<comment type="caution">
    <text evidence="2">The sequence shown here is derived from an EMBL/GenBank/DDBJ whole genome shotgun (WGS) entry which is preliminary data.</text>
</comment>
<dbReference type="EMBL" id="CAJVQB010121196">
    <property type="protein sequence ID" value="CAG8853196.1"/>
    <property type="molecule type" value="Genomic_DNA"/>
</dbReference>
<organism evidence="2 3">
    <name type="scientific">Gigaspora margarita</name>
    <dbReference type="NCBI Taxonomy" id="4874"/>
    <lineage>
        <taxon>Eukaryota</taxon>
        <taxon>Fungi</taxon>
        <taxon>Fungi incertae sedis</taxon>
        <taxon>Mucoromycota</taxon>
        <taxon>Glomeromycotina</taxon>
        <taxon>Glomeromycetes</taxon>
        <taxon>Diversisporales</taxon>
        <taxon>Gigasporaceae</taxon>
        <taxon>Gigaspora</taxon>
    </lineage>
</organism>
<feature type="non-terminal residue" evidence="2">
    <location>
        <position position="1"/>
    </location>
</feature>
<sequence>ESEDENKIGMSDIIMVGDPEKMFEASKYLKRIEGGTGTLDINSEQKKPMTVSDEMPE</sequence>
<evidence type="ECO:0000256" key="1">
    <source>
        <dbReference type="SAM" id="MobiDB-lite"/>
    </source>
</evidence>
<accession>A0ABN7XFI6</accession>
<name>A0ABN7XFI6_GIGMA</name>
<feature type="non-terminal residue" evidence="2">
    <location>
        <position position="57"/>
    </location>
</feature>
<gene>
    <name evidence="2" type="ORF">GMARGA_LOCUS42017</name>
</gene>
<evidence type="ECO:0000313" key="3">
    <source>
        <dbReference type="Proteomes" id="UP000789901"/>
    </source>
</evidence>
<feature type="region of interest" description="Disordered" evidence="1">
    <location>
        <begin position="36"/>
        <end position="57"/>
    </location>
</feature>